<keyword evidence="3" id="KW-0633">Potassium transport</keyword>
<dbReference type="PANTHER" id="PTHR43833:SF5">
    <property type="entry name" value="TRK SYSTEM POTASSIUM UPTAKE PROTEIN TRKA"/>
    <property type="match status" value="1"/>
</dbReference>
<feature type="domain" description="RCK N-terminal" evidence="7">
    <location>
        <begin position="233"/>
        <end position="352"/>
    </location>
</feature>
<dbReference type="PROSITE" id="PS51201">
    <property type="entry name" value="RCK_N"/>
    <property type="match status" value="2"/>
</dbReference>
<reference evidence="10" key="1">
    <citation type="submission" date="2016-07" db="EMBL/GenBank/DDBJ databases">
        <authorList>
            <person name="Florea S."/>
            <person name="Webb J.S."/>
            <person name="Jaromczyk J."/>
            <person name="Schardl C.L."/>
        </authorList>
    </citation>
    <scope>NUCLEOTIDE SEQUENCE [LARGE SCALE GENOMIC DNA]</scope>
    <source>
        <strain evidence="10">MV-1</strain>
    </source>
</reference>
<dbReference type="InterPro" id="IPR006037">
    <property type="entry name" value="RCK_C"/>
</dbReference>
<dbReference type="GO" id="GO:0015079">
    <property type="term" value="F:potassium ion transmembrane transporter activity"/>
    <property type="evidence" value="ECO:0007669"/>
    <property type="project" value="InterPro"/>
</dbReference>
<sequence>MKVVVCGAGQVGFHIAQHLSRENNDVTVIDQSPELVRRISDTLDVQGVIGHASRPDILERAGTADADMIIAVTAADEANMVACQVAHSLFGVPTKIARIRAQAYLQPMWANLFSREHMPIDVIISPEIEVARAIQRRLTVPGAFEMIPLVDHKVKLLGVRCGAACPLLNTPLRQITQLFPDLSITVIGLVRDGEFVLPDADSQMMPGDSVYFVVDAEKQDRAMAAFGHDEQEARRLVIFGGGNIGLFLAEELEASDNHYNVRLIEWSPERASLCASRLKKTMVIQGDALDKQIMEEANVAMTETVIAVTNDDEINILSSLLAKREGAKRAITLINKGEYETLIGSLGIDVVVDPRNITVSTIIQHVRRGRIHSVHTLGEGFGELIEAEALETSPMVGKPLKEADLPAGMVIGAVVRDDVVISPRGNTVIRAKDRVVVFAASDIISQVEKMFSVQLEYF</sequence>
<dbReference type="RefSeq" id="WP_069959134.1">
    <property type="nucleotide sequence ID" value="NZ_MCGG01000067.1"/>
</dbReference>
<dbReference type="InterPro" id="IPR006036">
    <property type="entry name" value="K_uptake_TrkA"/>
</dbReference>
<dbReference type="GO" id="GO:0005886">
    <property type="term" value="C:plasma membrane"/>
    <property type="evidence" value="ECO:0007669"/>
    <property type="project" value="InterPro"/>
</dbReference>
<evidence type="ECO:0000256" key="1">
    <source>
        <dbReference type="ARBA" id="ARBA00017378"/>
    </source>
</evidence>
<accession>A0A1E5Q480</accession>
<organism evidence="9 10">
    <name type="scientific">Magnetovibrio blakemorei</name>
    <dbReference type="NCBI Taxonomy" id="28181"/>
    <lineage>
        <taxon>Bacteria</taxon>
        <taxon>Pseudomonadati</taxon>
        <taxon>Pseudomonadota</taxon>
        <taxon>Alphaproteobacteria</taxon>
        <taxon>Rhodospirillales</taxon>
        <taxon>Magnetovibrionaceae</taxon>
        <taxon>Magnetovibrio</taxon>
    </lineage>
</organism>
<dbReference type="SUPFAM" id="SSF51735">
    <property type="entry name" value="NAD(P)-binding Rossmann-fold domains"/>
    <property type="match status" value="2"/>
</dbReference>
<evidence type="ECO:0000259" key="8">
    <source>
        <dbReference type="PROSITE" id="PS51202"/>
    </source>
</evidence>
<dbReference type="InterPro" id="IPR003148">
    <property type="entry name" value="RCK_N"/>
</dbReference>
<dbReference type="OrthoDB" id="9775180at2"/>
<feature type="domain" description="RCK N-terminal" evidence="7">
    <location>
        <begin position="1"/>
        <end position="124"/>
    </location>
</feature>
<dbReference type="STRING" id="28181.BEN30_00635"/>
<evidence type="ECO:0000313" key="10">
    <source>
        <dbReference type="Proteomes" id="UP000095347"/>
    </source>
</evidence>
<dbReference type="PANTHER" id="PTHR43833">
    <property type="entry name" value="POTASSIUM CHANNEL PROTEIN 2-RELATED-RELATED"/>
    <property type="match status" value="1"/>
</dbReference>
<keyword evidence="2" id="KW-0813">Transport</keyword>
<keyword evidence="6" id="KW-0406">Ion transport</keyword>
<evidence type="ECO:0000256" key="6">
    <source>
        <dbReference type="ARBA" id="ARBA00023065"/>
    </source>
</evidence>
<dbReference type="InterPro" id="IPR036721">
    <property type="entry name" value="RCK_C_sf"/>
</dbReference>
<proteinExistence type="predicted"/>
<dbReference type="InterPro" id="IPR036291">
    <property type="entry name" value="NAD(P)-bd_dom_sf"/>
</dbReference>
<dbReference type="NCBIfam" id="NF007031">
    <property type="entry name" value="PRK09496.1-2"/>
    <property type="match status" value="1"/>
</dbReference>
<comment type="caution">
    <text evidence="9">The sequence shown here is derived from an EMBL/GenBank/DDBJ whole genome shotgun (WGS) entry which is preliminary data.</text>
</comment>
<keyword evidence="4" id="KW-0630">Potassium</keyword>
<evidence type="ECO:0000259" key="7">
    <source>
        <dbReference type="PROSITE" id="PS51201"/>
    </source>
</evidence>
<evidence type="ECO:0000256" key="2">
    <source>
        <dbReference type="ARBA" id="ARBA00022448"/>
    </source>
</evidence>
<dbReference type="Pfam" id="PF02080">
    <property type="entry name" value="TrkA_C"/>
    <property type="match status" value="2"/>
</dbReference>
<gene>
    <name evidence="9" type="ORF">BEN30_00635</name>
</gene>
<keyword evidence="5" id="KW-0520">NAD</keyword>
<dbReference type="Gene3D" id="3.30.70.1450">
    <property type="entry name" value="Regulator of K+ conductance, C-terminal domain"/>
    <property type="match status" value="2"/>
</dbReference>
<dbReference type="Pfam" id="PF02254">
    <property type="entry name" value="TrkA_N"/>
    <property type="match status" value="2"/>
</dbReference>
<dbReference type="SUPFAM" id="SSF116726">
    <property type="entry name" value="TrkA C-terminal domain-like"/>
    <property type="match status" value="2"/>
</dbReference>
<protein>
    <recommendedName>
        <fullName evidence="1">Trk system potassium uptake protein TrkA</fullName>
    </recommendedName>
</protein>
<evidence type="ECO:0000256" key="3">
    <source>
        <dbReference type="ARBA" id="ARBA00022538"/>
    </source>
</evidence>
<dbReference type="NCBIfam" id="NF007030">
    <property type="entry name" value="PRK09496.1-1"/>
    <property type="match status" value="1"/>
</dbReference>
<feature type="domain" description="RCK C-terminal" evidence="8">
    <location>
        <begin position="372"/>
        <end position="453"/>
    </location>
</feature>
<dbReference type="InterPro" id="IPR050721">
    <property type="entry name" value="Trk_Ktr_HKT_K-transport"/>
</dbReference>
<feature type="domain" description="RCK C-terminal" evidence="8">
    <location>
        <begin position="144"/>
        <end position="229"/>
    </location>
</feature>
<dbReference type="AlphaFoldDB" id="A0A1E5Q480"/>
<dbReference type="Proteomes" id="UP000095347">
    <property type="component" value="Unassembled WGS sequence"/>
</dbReference>
<name>A0A1E5Q480_9PROT</name>
<dbReference type="EMBL" id="MCGG01000067">
    <property type="protein sequence ID" value="OEJ64632.1"/>
    <property type="molecule type" value="Genomic_DNA"/>
</dbReference>
<dbReference type="PRINTS" id="PR00335">
    <property type="entry name" value="KUPTAKETRKA"/>
</dbReference>
<dbReference type="NCBIfam" id="NF007039">
    <property type="entry name" value="PRK09496.3-2"/>
    <property type="match status" value="1"/>
</dbReference>
<dbReference type="Gene3D" id="3.40.50.720">
    <property type="entry name" value="NAD(P)-binding Rossmann-like Domain"/>
    <property type="match status" value="2"/>
</dbReference>
<keyword evidence="10" id="KW-1185">Reference proteome</keyword>
<evidence type="ECO:0000313" key="9">
    <source>
        <dbReference type="EMBL" id="OEJ64632.1"/>
    </source>
</evidence>
<evidence type="ECO:0000256" key="4">
    <source>
        <dbReference type="ARBA" id="ARBA00022958"/>
    </source>
</evidence>
<dbReference type="PROSITE" id="PS51202">
    <property type="entry name" value="RCK_C"/>
    <property type="match status" value="2"/>
</dbReference>
<evidence type="ECO:0000256" key="5">
    <source>
        <dbReference type="ARBA" id="ARBA00023027"/>
    </source>
</evidence>
<dbReference type="NCBIfam" id="NF007032">
    <property type="entry name" value="PRK09496.1-4"/>
    <property type="match status" value="1"/>
</dbReference>